<proteinExistence type="inferred from homology"/>
<evidence type="ECO:0000256" key="2">
    <source>
        <dbReference type="ARBA" id="ARBA00007613"/>
    </source>
</evidence>
<feature type="chain" id="PRO_5046869090" evidence="8">
    <location>
        <begin position="22"/>
        <end position="448"/>
    </location>
</feature>
<evidence type="ECO:0000256" key="3">
    <source>
        <dbReference type="ARBA" id="ARBA00022448"/>
    </source>
</evidence>
<dbReference type="PANTHER" id="PTHR30026:SF20">
    <property type="entry name" value="OUTER MEMBRANE PROTEIN TOLC"/>
    <property type="match status" value="1"/>
</dbReference>
<dbReference type="Pfam" id="PF02321">
    <property type="entry name" value="OEP"/>
    <property type="match status" value="2"/>
</dbReference>
<comment type="subcellular location">
    <subcellularLocation>
        <location evidence="1">Cell outer membrane</location>
    </subcellularLocation>
</comment>
<keyword evidence="3" id="KW-0813">Transport</keyword>
<dbReference type="NCBIfam" id="TIGR01844">
    <property type="entry name" value="type_I_sec_TolC"/>
    <property type="match status" value="1"/>
</dbReference>
<keyword evidence="10" id="KW-1185">Reference proteome</keyword>
<keyword evidence="6" id="KW-0472">Membrane</keyword>
<reference evidence="9 10" key="1">
    <citation type="submission" date="2024-06" db="EMBL/GenBank/DDBJ databases">
        <authorList>
            <person name="Woo H."/>
        </authorList>
    </citation>
    <scope>NUCLEOTIDE SEQUENCE [LARGE SCALE GENOMIC DNA]</scope>
    <source>
        <strain evidence="9 10">S2-g</strain>
    </source>
</reference>
<dbReference type="RefSeq" id="WP_367844612.1">
    <property type="nucleotide sequence ID" value="NZ_JBFOHL010000006.1"/>
</dbReference>
<keyword evidence="8" id="KW-0732">Signal</keyword>
<feature type="signal peptide" evidence="8">
    <location>
        <begin position="1"/>
        <end position="21"/>
    </location>
</feature>
<dbReference type="Gene3D" id="1.20.1600.10">
    <property type="entry name" value="Outer membrane efflux proteins (OEP)"/>
    <property type="match status" value="1"/>
</dbReference>
<evidence type="ECO:0000256" key="5">
    <source>
        <dbReference type="ARBA" id="ARBA00022692"/>
    </source>
</evidence>
<gene>
    <name evidence="9" type="ORF">ABQJ56_08685</name>
</gene>
<evidence type="ECO:0000256" key="4">
    <source>
        <dbReference type="ARBA" id="ARBA00022452"/>
    </source>
</evidence>
<organism evidence="9 10">
    <name type="scientific">Rhodanobacter geophilus</name>
    <dbReference type="NCBI Taxonomy" id="3162488"/>
    <lineage>
        <taxon>Bacteria</taxon>
        <taxon>Pseudomonadati</taxon>
        <taxon>Pseudomonadota</taxon>
        <taxon>Gammaproteobacteria</taxon>
        <taxon>Lysobacterales</taxon>
        <taxon>Rhodanobacteraceae</taxon>
        <taxon>Rhodanobacter</taxon>
    </lineage>
</organism>
<evidence type="ECO:0000256" key="6">
    <source>
        <dbReference type="ARBA" id="ARBA00023136"/>
    </source>
</evidence>
<dbReference type="InterPro" id="IPR051906">
    <property type="entry name" value="TolC-like"/>
</dbReference>
<keyword evidence="5" id="KW-0812">Transmembrane</keyword>
<name>A0ABV3QPS2_9GAMM</name>
<dbReference type="InterPro" id="IPR010130">
    <property type="entry name" value="T1SS_OMP_TolC"/>
</dbReference>
<evidence type="ECO:0000313" key="10">
    <source>
        <dbReference type="Proteomes" id="UP001556170"/>
    </source>
</evidence>
<keyword evidence="7" id="KW-0998">Cell outer membrane</keyword>
<keyword evidence="4" id="KW-1134">Transmembrane beta strand</keyword>
<evidence type="ECO:0000313" key="9">
    <source>
        <dbReference type="EMBL" id="MEW9624306.1"/>
    </source>
</evidence>
<comment type="caution">
    <text evidence="9">The sequence shown here is derived from an EMBL/GenBank/DDBJ whole genome shotgun (WGS) entry which is preliminary data.</text>
</comment>
<dbReference type="PANTHER" id="PTHR30026">
    <property type="entry name" value="OUTER MEMBRANE PROTEIN TOLC"/>
    <property type="match status" value="1"/>
</dbReference>
<evidence type="ECO:0000256" key="1">
    <source>
        <dbReference type="ARBA" id="ARBA00004442"/>
    </source>
</evidence>
<dbReference type="InterPro" id="IPR003423">
    <property type="entry name" value="OMP_efflux"/>
</dbReference>
<sequence length="448" mass="48263">MRVKLLPVLLLLAVAPFPGHGEDLMDAYRQAVANDPVLATADAQRLLVAEGVPIARSALLPQLSAGLELDQIHSGGSTQTTDSNGNIVDTGGGGHVRDRNLTGNLSQPILDLSAIANLRAAHAADDAQEQTYRAALQNLYVRVASAYFGVLQAQDVLDIDRSYEESYKTEFEQTSARFKNGLSMEADVNQTKALYLYYKGVRISAEDSLKDARHALQQITGKPAGELKKLRDDLPMQAPQPNDEQAWVDAALKTNPTVLAARYAVSSDEHKVAAARAAHLPTLTAGAGYNKFGQWSNTMPGTAAYGPATTTVGLTLNIPLFSGGLTHAQVKQALYQRDADLGTLESQRRQAARDAANYFNLVKDGIEQVDSARESVAAAQKSLASMRAGYTIGTQSMTNVVFAIEYVANSQFQYAAARYQFVLDKLLLKQAAGTIDMHDLEAVNGLLQ</sequence>
<comment type="similarity">
    <text evidence="2">Belongs to the outer membrane factor (OMF) (TC 1.B.17) family.</text>
</comment>
<evidence type="ECO:0000256" key="8">
    <source>
        <dbReference type="SAM" id="SignalP"/>
    </source>
</evidence>
<dbReference type="Proteomes" id="UP001556170">
    <property type="component" value="Unassembled WGS sequence"/>
</dbReference>
<protein>
    <submittedName>
        <fullName evidence="9">TolC family outer membrane protein</fullName>
    </submittedName>
</protein>
<accession>A0ABV3QPS2</accession>
<dbReference type="SUPFAM" id="SSF56954">
    <property type="entry name" value="Outer membrane efflux proteins (OEP)"/>
    <property type="match status" value="1"/>
</dbReference>
<dbReference type="EMBL" id="JBFOHL010000006">
    <property type="protein sequence ID" value="MEW9624306.1"/>
    <property type="molecule type" value="Genomic_DNA"/>
</dbReference>
<evidence type="ECO:0000256" key="7">
    <source>
        <dbReference type="ARBA" id="ARBA00023237"/>
    </source>
</evidence>